<gene>
    <name evidence="4" type="primary">LOC113992103</name>
</gene>
<keyword evidence="3" id="KW-1185">Reference proteome</keyword>
<evidence type="ECO:0000313" key="4">
    <source>
        <dbReference type="RefSeq" id="XP_027584865.2"/>
    </source>
</evidence>
<keyword evidence="1" id="KW-1133">Transmembrane helix</keyword>
<dbReference type="GeneID" id="113992103"/>
<feature type="chain" id="PRO_5030157055" evidence="2">
    <location>
        <begin position="20"/>
        <end position="309"/>
    </location>
</feature>
<proteinExistence type="predicted"/>
<sequence>MDSATVLLLAVLAILPKRTQDPQSDAVAVQWMKKRQIFLEDQMTELWEEVEWRRALEDVPLLWILQHWLFWLAAAAGLGWLAWQREEASRRRREQEELSAAAAAGGPFAALSLSPLQDLPFMGRTLKKLLRDLLEVCQVLSQNTFMPELHLATGQQGTCMESWRELGDCTVYQLVLFLRPPPWHSFRLQLPEAMDVPHSIRVLLECSCSRTAGNIFCFVHPTYSHQHSPLVRTLCTDSHLEVQKVAGWLPRLVESAWERLPQWHDWQLRLLPSSRSCRLLLTGPGQVRLCAVLLLALQQGRPGTFLVLE</sequence>
<reference evidence="4" key="1">
    <citation type="submission" date="2025-08" db="UniProtKB">
        <authorList>
            <consortium name="RefSeq"/>
        </authorList>
    </citation>
    <scope>IDENTIFICATION</scope>
    <source>
        <tissue evidence="4">Muscle</tissue>
    </source>
</reference>
<name>A0A6J2HB92_9PASS</name>
<keyword evidence="2" id="KW-0732">Signal</keyword>
<feature type="transmembrane region" description="Helical" evidence="1">
    <location>
        <begin position="61"/>
        <end position="83"/>
    </location>
</feature>
<organism evidence="3 4">
    <name type="scientific">Pipra filicauda</name>
    <name type="common">Wire-tailed manakin</name>
    <dbReference type="NCBI Taxonomy" id="649802"/>
    <lineage>
        <taxon>Eukaryota</taxon>
        <taxon>Metazoa</taxon>
        <taxon>Chordata</taxon>
        <taxon>Craniata</taxon>
        <taxon>Vertebrata</taxon>
        <taxon>Euteleostomi</taxon>
        <taxon>Archelosauria</taxon>
        <taxon>Archosauria</taxon>
        <taxon>Dinosauria</taxon>
        <taxon>Saurischia</taxon>
        <taxon>Theropoda</taxon>
        <taxon>Coelurosauria</taxon>
        <taxon>Aves</taxon>
        <taxon>Neognathae</taxon>
        <taxon>Neoaves</taxon>
        <taxon>Telluraves</taxon>
        <taxon>Australaves</taxon>
        <taxon>Passeriformes</taxon>
        <taxon>Pipridae</taxon>
        <taxon>Pipra</taxon>
    </lineage>
</organism>
<keyword evidence="1" id="KW-0812">Transmembrane</keyword>
<dbReference type="InParanoid" id="A0A6J2HB92"/>
<protein>
    <submittedName>
        <fullName evidence="4">Inositol 1,4,5-trisphosphate receptor-interacting protein-like 1</fullName>
    </submittedName>
</protein>
<evidence type="ECO:0000313" key="3">
    <source>
        <dbReference type="Proteomes" id="UP000504627"/>
    </source>
</evidence>
<evidence type="ECO:0000256" key="2">
    <source>
        <dbReference type="SAM" id="SignalP"/>
    </source>
</evidence>
<dbReference type="AlphaFoldDB" id="A0A6J2HB92"/>
<dbReference type="Proteomes" id="UP000504627">
    <property type="component" value="Unplaced"/>
</dbReference>
<dbReference type="RefSeq" id="XP_027584865.2">
    <property type="nucleotide sequence ID" value="XM_027729064.2"/>
</dbReference>
<evidence type="ECO:0000256" key="1">
    <source>
        <dbReference type="SAM" id="Phobius"/>
    </source>
</evidence>
<keyword evidence="1" id="KW-0472">Membrane</keyword>
<accession>A0A6J2HB92</accession>
<feature type="signal peptide" evidence="2">
    <location>
        <begin position="1"/>
        <end position="19"/>
    </location>
</feature>